<dbReference type="EMBL" id="LKCM01000119">
    <property type="protein sequence ID" value="KPQ43948.1"/>
    <property type="molecule type" value="Genomic_DNA"/>
</dbReference>
<protein>
    <submittedName>
        <fullName evidence="1">RNA signal recognition particle 4.5S RNA</fullName>
    </submittedName>
</protein>
<organism evidence="1 2">
    <name type="scientific">Candidatus Methanoperedens nitratireducens</name>
    <dbReference type="NCBI Taxonomy" id="1392998"/>
    <lineage>
        <taxon>Archaea</taxon>
        <taxon>Methanobacteriati</taxon>
        <taxon>Methanobacteriota</taxon>
        <taxon>Stenosarchaea group</taxon>
        <taxon>Methanomicrobia</taxon>
        <taxon>Methanosarcinales</taxon>
        <taxon>ANME-2 cluster</taxon>
        <taxon>Candidatus Methanoperedentaceae</taxon>
        <taxon>Candidatus Methanoperedens</taxon>
    </lineage>
</organism>
<dbReference type="Gene3D" id="3.30.70.100">
    <property type="match status" value="1"/>
</dbReference>
<dbReference type="Pfam" id="PF07237">
    <property type="entry name" value="DUF1428"/>
    <property type="match status" value="1"/>
</dbReference>
<dbReference type="AlphaFoldDB" id="A0A0P8AHN5"/>
<dbReference type="Proteomes" id="UP000050360">
    <property type="component" value="Unassembled WGS sequence"/>
</dbReference>
<accession>A0A0P8AHN5</accession>
<dbReference type="InterPro" id="IPR011008">
    <property type="entry name" value="Dimeric_a/b-barrel"/>
</dbReference>
<evidence type="ECO:0000313" key="2">
    <source>
        <dbReference type="Proteomes" id="UP000050360"/>
    </source>
</evidence>
<comment type="caution">
    <text evidence="1">The sequence shown here is derived from an EMBL/GenBank/DDBJ whole genome shotgun (WGS) entry which is preliminary data.</text>
</comment>
<proteinExistence type="predicted"/>
<dbReference type="PIRSF" id="PIRSF007028">
    <property type="entry name" value="UCP007028"/>
    <property type="match status" value="1"/>
</dbReference>
<dbReference type="InterPro" id="IPR009874">
    <property type="entry name" value="DUF1428"/>
</dbReference>
<evidence type="ECO:0000313" key="1">
    <source>
        <dbReference type="EMBL" id="KPQ43948.1"/>
    </source>
</evidence>
<name>A0A0P8AHN5_9EURY</name>
<sequence length="126" mass="14711">MAKYIDGFVLVVPKDKIAEYKKMAEEGASVWMRYGALEYMECMGEDLVIKDMDGMKPLAFTEMAKAKPNETVWFSFIVYKSRKHRDEVNTKVMEEMNKQKEKYKDVSMPFDMERFAYGGFEVVVEG</sequence>
<dbReference type="SUPFAM" id="SSF54909">
    <property type="entry name" value="Dimeric alpha+beta barrel"/>
    <property type="match status" value="1"/>
</dbReference>
<gene>
    <name evidence="1" type="ORF">MPEBLZ_01479</name>
</gene>
<reference evidence="1 2" key="1">
    <citation type="submission" date="2015-09" db="EMBL/GenBank/DDBJ databases">
        <title>A metagenomics-based metabolic model of nitrate-dependent anaerobic oxidation of methane by Methanoperedens-like archaea.</title>
        <authorList>
            <person name="Arshad A."/>
            <person name="Speth D.R."/>
            <person name="De Graaf R.M."/>
            <person name="Op Den Camp H.J."/>
            <person name="Jetten M.S."/>
            <person name="Welte C.U."/>
        </authorList>
    </citation>
    <scope>NUCLEOTIDE SEQUENCE [LARGE SCALE GENOMIC DNA]</scope>
</reference>